<dbReference type="CDD" id="cd16029">
    <property type="entry name" value="4-S"/>
    <property type="match status" value="1"/>
</dbReference>
<dbReference type="EMBL" id="PZQS01000007">
    <property type="protein sequence ID" value="PVD27271.1"/>
    <property type="molecule type" value="Genomic_DNA"/>
</dbReference>
<keyword evidence="3" id="KW-0479">Metal-binding</keyword>
<evidence type="ECO:0000256" key="1">
    <source>
        <dbReference type="ARBA" id="ARBA00001913"/>
    </source>
</evidence>
<keyword evidence="7" id="KW-0732">Signal</keyword>
<gene>
    <name evidence="9" type="ORF">C0Q70_12426</name>
</gene>
<evidence type="ECO:0000313" key="10">
    <source>
        <dbReference type="Proteomes" id="UP000245119"/>
    </source>
</evidence>
<evidence type="ECO:0000313" key="9">
    <source>
        <dbReference type="EMBL" id="PVD27271.1"/>
    </source>
</evidence>
<evidence type="ECO:0000256" key="5">
    <source>
        <dbReference type="ARBA" id="ARBA00022837"/>
    </source>
</evidence>
<accession>A0A2T7P1I2</accession>
<feature type="chain" id="PRO_5015395690" description="Sulfatase N-terminal domain-containing protein" evidence="7">
    <location>
        <begin position="19"/>
        <end position="322"/>
    </location>
</feature>
<keyword evidence="6" id="KW-0325">Glycoprotein</keyword>
<reference evidence="9 10" key="1">
    <citation type="submission" date="2018-04" db="EMBL/GenBank/DDBJ databases">
        <title>The genome of golden apple snail Pomacea canaliculata provides insight into stress tolerance and invasive adaptation.</title>
        <authorList>
            <person name="Liu C."/>
            <person name="Liu B."/>
            <person name="Ren Y."/>
            <person name="Zhang Y."/>
            <person name="Wang H."/>
            <person name="Li S."/>
            <person name="Jiang F."/>
            <person name="Yin L."/>
            <person name="Zhang G."/>
            <person name="Qian W."/>
            <person name="Fan W."/>
        </authorList>
    </citation>
    <scope>NUCLEOTIDE SEQUENCE [LARGE SCALE GENOMIC DNA]</scope>
    <source>
        <strain evidence="9">SZHN2017</strain>
        <tissue evidence="9">Muscle</tissue>
    </source>
</reference>
<dbReference type="Proteomes" id="UP000245119">
    <property type="component" value="Linkage Group LG7"/>
</dbReference>
<proteinExistence type="inferred from homology"/>
<feature type="signal peptide" evidence="7">
    <location>
        <begin position="1"/>
        <end position="18"/>
    </location>
</feature>
<dbReference type="InterPro" id="IPR017850">
    <property type="entry name" value="Alkaline_phosphatase_core_sf"/>
</dbReference>
<dbReference type="PANTHER" id="PTHR10342:SF274">
    <property type="entry name" value="ARYLSULFATASE B"/>
    <property type="match status" value="1"/>
</dbReference>
<protein>
    <recommendedName>
        <fullName evidence="8">Sulfatase N-terminal domain-containing protein</fullName>
    </recommendedName>
</protein>
<evidence type="ECO:0000256" key="4">
    <source>
        <dbReference type="ARBA" id="ARBA00022801"/>
    </source>
</evidence>
<organism evidence="9 10">
    <name type="scientific">Pomacea canaliculata</name>
    <name type="common">Golden apple snail</name>
    <dbReference type="NCBI Taxonomy" id="400727"/>
    <lineage>
        <taxon>Eukaryota</taxon>
        <taxon>Metazoa</taxon>
        <taxon>Spiralia</taxon>
        <taxon>Lophotrochozoa</taxon>
        <taxon>Mollusca</taxon>
        <taxon>Gastropoda</taxon>
        <taxon>Caenogastropoda</taxon>
        <taxon>Architaenioglossa</taxon>
        <taxon>Ampullarioidea</taxon>
        <taxon>Ampullariidae</taxon>
        <taxon>Pomacea</taxon>
    </lineage>
</organism>
<evidence type="ECO:0000256" key="7">
    <source>
        <dbReference type="SAM" id="SignalP"/>
    </source>
</evidence>
<feature type="domain" description="Sulfatase N-terminal" evidence="8">
    <location>
        <begin position="21"/>
        <end position="309"/>
    </location>
</feature>
<keyword evidence="5" id="KW-0106">Calcium</keyword>
<dbReference type="GO" id="GO:0008484">
    <property type="term" value="F:sulfuric ester hydrolase activity"/>
    <property type="evidence" value="ECO:0007669"/>
    <property type="project" value="InterPro"/>
</dbReference>
<comment type="cofactor">
    <cofactor evidence="1">
        <name>Ca(2+)</name>
        <dbReference type="ChEBI" id="CHEBI:29108"/>
    </cofactor>
</comment>
<evidence type="ECO:0000256" key="3">
    <source>
        <dbReference type="ARBA" id="ARBA00022723"/>
    </source>
</evidence>
<dbReference type="Gene3D" id="3.40.720.10">
    <property type="entry name" value="Alkaline Phosphatase, subunit A"/>
    <property type="match status" value="1"/>
</dbReference>
<dbReference type="Pfam" id="PF00884">
    <property type="entry name" value="Sulfatase"/>
    <property type="match status" value="1"/>
</dbReference>
<keyword evidence="10" id="KW-1185">Reference proteome</keyword>
<comment type="caution">
    <text evidence="9">The sequence shown here is derived from an EMBL/GenBank/DDBJ whole genome shotgun (WGS) entry which is preliminary data.</text>
</comment>
<dbReference type="PANTHER" id="PTHR10342">
    <property type="entry name" value="ARYLSULFATASE"/>
    <property type="match status" value="1"/>
</dbReference>
<dbReference type="InterPro" id="IPR024607">
    <property type="entry name" value="Sulfatase_CS"/>
</dbReference>
<dbReference type="PROSITE" id="PS00523">
    <property type="entry name" value="SULFATASE_1"/>
    <property type="match status" value="1"/>
</dbReference>
<sequence>MQLQAFLVFMVSSSLTTASIPHILLIVVDDLGYSDVGWKDPEMYTPNIDRLRANGVELTNAYAGPSCTPSRTAFMTGIYPYRMGIQDDGFRGIMNISVPLDKKMLPQSMKELGYATHMVGKWHLGFCRPEMTPIGRGFDTFYGMYHGASDHFYHNSSWNGYDLSFNNTPAWSANGTYSTYLHTQRTIDILQTHNLSQPLFLYLAYQAIHEPLQVPEHYVNTFCSHVITSEDRKTRCGIAAAMDEGIGNITRELEDRGYMDNLLIVFTSDNGGPVNVASSNWPLRGGKKTLWEGGTKVLSFLYSKTLLNGNTSYSGIVHAVDW</sequence>
<evidence type="ECO:0000256" key="6">
    <source>
        <dbReference type="ARBA" id="ARBA00023180"/>
    </source>
</evidence>
<evidence type="ECO:0000256" key="2">
    <source>
        <dbReference type="ARBA" id="ARBA00008779"/>
    </source>
</evidence>
<dbReference type="SUPFAM" id="SSF53649">
    <property type="entry name" value="Alkaline phosphatase-like"/>
    <property type="match status" value="1"/>
</dbReference>
<dbReference type="InterPro" id="IPR047115">
    <property type="entry name" value="ARSB"/>
</dbReference>
<keyword evidence="4" id="KW-0378">Hydrolase</keyword>
<dbReference type="GO" id="GO:0046872">
    <property type="term" value="F:metal ion binding"/>
    <property type="evidence" value="ECO:0007669"/>
    <property type="project" value="UniProtKB-KW"/>
</dbReference>
<evidence type="ECO:0000259" key="8">
    <source>
        <dbReference type="Pfam" id="PF00884"/>
    </source>
</evidence>
<dbReference type="PROSITE" id="PS00149">
    <property type="entry name" value="SULFATASE_2"/>
    <property type="match status" value="1"/>
</dbReference>
<name>A0A2T7P1I2_POMCA</name>
<dbReference type="OrthoDB" id="103349at2759"/>
<comment type="similarity">
    <text evidence="2">Belongs to the sulfatase family.</text>
</comment>
<dbReference type="AlphaFoldDB" id="A0A2T7P1I2"/>
<dbReference type="InterPro" id="IPR000917">
    <property type="entry name" value="Sulfatase_N"/>
</dbReference>